<protein>
    <submittedName>
        <fullName evidence="1">Uncharacterized protein</fullName>
    </submittedName>
</protein>
<evidence type="ECO:0000313" key="1">
    <source>
        <dbReference type="EMBL" id="JAE02602.1"/>
    </source>
</evidence>
<organism evidence="1">
    <name type="scientific">Arundo donax</name>
    <name type="common">Giant reed</name>
    <name type="synonym">Donax arundinaceus</name>
    <dbReference type="NCBI Taxonomy" id="35708"/>
    <lineage>
        <taxon>Eukaryota</taxon>
        <taxon>Viridiplantae</taxon>
        <taxon>Streptophyta</taxon>
        <taxon>Embryophyta</taxon>
        <taxon>Tracheophyta</taxon>
        <taxon>Spermatophyta</taxon>
        <taxon>Magnoliopsida</taxon>
        <taxon>Liliopsida</taxon>
        <taxon>Poales</taxon>
        <taxon>Poaceae</taxon>
        <taxon>PACMAD clade</taxon>
        <taxon>Arundinoideae</taxon>
        <taxon>Arundineae</taxon>
        <taxon>Arundo</taxon>
    </lineage>
</organism>
<reference evidence="1" key="2">
    <citation type="journal article" date="2015" name="Data Brief">
        <title>Shoot transcriptome of the giant reed, Arundo donax.</title>
        <authorList>
            <person name="Barrero R.A."/>
            <person name="Guerrero F.D."/>
            <person name="Moolhuijzen P."/>
            <person name="Goolsby J.A."/>
            <person name="Tidwell J."/>
            <person name="Bellgard S.E."/>
            <person name="Bellgard M.I."/>
        </authorList>
    </citation>
    <scope>NUCLEOTIDE SEQUENCE</scope>
    <source>
        <tissue evidence="1">Shoot tissue taken approximately 20 cm above the soil surface</tissue>
    </source>
</reference>
<reference evidence="1" key="1">
    <citation type="submission" date="2014-09" db="EMBL/GenBank/DDBJ databases">
        <authorList>
            <person name="Magalhaes I.L.F."/>
            <person name="Oliveira U."/>
            <person name="Santos F.R."/>
            <person name="Vidigal T.H.D.A."/>
            <person name="Brescovit A.D."/>
            <person name="Santos A.J."/>
        </authorList>
    </citation>
    <scope>NUCLEOTIDE SEQUENCE</scope>
    <source>
        <tissue evidence="1">Shoot tissue taken approximately 20 cm above the soil surface</tissue>
    </source>
</reference>
<proteinExistence type="predicted"/>
<dbReference type="AlphaFoldDB" id="A0A0A9ERC0"/>
<accession>A0A0A9ERC0</accession>
<name>A0A0A9ERC0_ARUDO</name>
<dbReference type="EMBL" id="GBRH01195294">
    <property type="protein sequence ID" value="JAE02602.1"/>
    <property type="molecule type" value="Transcribed_RNA"/>
</dbReference>
<sequence length="52" mass="6753">MRRRVRRSGRRQRPTPLPMLWRGSVCSRDWRVKMSRWVLRRWRRSRMMTRRL</sequence>